<dbReference type="AlphaFoldDB" id="A0A8H4TI34"/>
<evidence type="ECO:0000256" key="1">
    <source>
        <dbReference type="ARBA" id="ARBA00022737"/>
    </source>
</evidence>
<proteinExistence type="predicted"/>
<keyword evidence="4" id="KW-1185">Reference proteome</keyword>
<dbReference type="PANTHER" id="PTHR10039">
    <property type="entry name" value="AMELOGENIN"/>
    <property type="match status" value="1"/>
</dbReference>
<evidence type="ECO:0000313" key="4">
    <source>
        <dbReference type="Proteomes" id="UP000604273"/>
    </source>
</evidence>
<evidence type="ECO:0000259" key="2">
    <source>
        <dbReference type="Pfam" id="PF24883"/>
    </source>
</evidence>
<dbReference type="Gene3D" id="3.40.50.300">
    <property type="entry name" value="P-loop containing nucleotide triphosphate hydrolases"/>
    <property type="match status" value="1"/>
</dbReference>
<protein>
    <recommendedName>
        <fullName evidence="2">Nephrocystin 3-like N-terminal domain-containing protein</fullName>
    </recommendedName>
</protein>
<accession>A0A8H4TI34</accession>
<reference evidence="3" key="1">
    <citation type="journal article" date="2020" name="BMC Genomics">
        <title>Correction to: Identification and distribution of gene clusters required for synthesis of sphingolipid metabolism inhibitors in diverse species of the filamentous fungus Fusarium.</title>
        <authorList>
            <person name="Kim H.S."/>
            <person name="Lohmar J.M."/>
            <person name="Busman M."/>
            <person name="Brown D.W."/>
            <person name="Naumann T.A."/>
            <person name="Divon H.H."/>
            <person name="Lysoe E."/>
            <person name="Uhlig S."/>
            <person name="Proctor R.H."/>
        </authorList>
    </citation>
    <scope>NUCLEOTIDE SEQUENCE</scope>
    <source>
        <strain evidence="3">NRRL 45417</strain>
    </source>
</reference>
<dbReference type="OrthoDB" id="5086500at2759"/>
<sequence length="743" mass="84549">MATGLEIIGAVCALYQVIHISTGIISECKAVYDGESTTLDDMEEHVKNLAEACDLTRARCETMGPSEKLPDAGKRVQKTASKCRASAQALLCELRYVKEKQESSDCMGAVAYVVRSKFYCKKIERMEARFKNDQQELQTILQFEILSQNKVKTYVEMKGFENLEKDIRILIDQGSKGHFGLQRFIEAKQEATNKLIVQECAKVQQLIKGHFTTERTEAQRNEFLQSFRYPEMRQRYNDVLDSSEASFDRVFASYKRLTANDNDSGISEEERSHSITDTRDEVEADLQLTDGFDGEREGYESIDLVWSNFIKCLGSSDSLFCIRGKPGSGKSTLIKFIVDNPNTQLLLHQSNPEAIIFSHFFWKIGSSAQNTIKGLLCSLVYQLLRASQELLELAMSRHGASPYLSPHDWPVKDLKDMLYWLLENLSRAICLFLDGLDEVANADGLDKLTEVIEEILNFPQPKFAFLAGQRSGPEMISVVHRTLRPFLLSKKIGIAAYQHLTSTLVCKAQGVFLWTCLVLRSLKEGIMNGDSVQSLIERLDQLPSEIHDLVWKSGLITLEEVAPNRVCFPREKFFSVFVEIKLSYLITCLFSILKPFLKKRTTIIRIKRLSPDLEESLPRVRLIFNQDKSELWTCERVTSQKGCKQLVSNLFALGSSEQQTKAYIEKDTRYTNEVSGFIWSLTRDLNAEICDLESAMLSLAAEKLHVCTYEEAVFPPPYRIIGKRRFAKGWPYLRMAEELAPLL</sequence>
<dbReference type="InterPro" id="IPR056884">
    <property type="entry name" value="NPHP3-like_N"/>
</dbReference>
<dbReference type="InterPro" id="IPR027417">
    <property type="entry name" value="P-loop_NTPase"/>
</dbReference>
<reference evidence="3" key="2">
    <citation type="submission" date="2020-05" db="EMBL/GenBank/DDBJ databases">
        <authorList>
            <person name="Kim H.-S."/>
            <person name="Proctor R.H."/>
            <person name="Brown D.W."/>
        </authorList>
    </citation>
    <scope>NUCLEOTIDE SEQUENCE</scope>
    <source>
        <strain evidence="3">NRRL 45417</strain>
    </source>
</reference>
<dbReference type="Proteomes" id="UP000604273">
    <property type="component" value="Unassembled WGS sequence"/>
</dbReference>
<evidence type="ECO:0000313" key="3">
    <source>
        <dbReference type="EMBL" id="KAF4958312.1"/>
    </source>
</evidence>
<gene>
    <name evidence="3" type="ORF">FGADI_2478</name>
</gene>
<comment type="caution">
    <text evidence="3">The sequence shown here is derived from an EMBL/GenBank/DDBJ whole genome shotgun (WGS) entry which is preliminary data.</text>
</comment>
<dbReference type="SUPFAM" id="SSF52540">
    <property type="entry name" value="P-loop containing nucleoside triphosphate hydrolases"/>
    <property type="match status" value="1"/>
</dbReference>
<keyword evidence="1" id="KW-0677">Repeat</keyword>
<dbReference type="EMBL" id="JABFAI010000053">
    <property type="protein sequence ID" value="KAF4958312.1"/>
    <property type="molecule type" value="Genomic_DNA"/>
</dbReference>
<dbReference type="PANTHER" id="PTHR10039:SF5">
    <property type="entry name" value="NACHT DOMAIN-CONTAINING PROTEIN"/>
    <property type="match status" value="1"/>
</dbReference>
<organism evidence="3 4">
    <name type="scientific">Fusarium gaditjirri</name>
    <dbReference type="NCBI Taxonomy" id="282569"/>
    <lineage>
        <taxon>Eukaryota</taxon>
        <taxon>Fungi</taxon>
        <taxon>Dikarya</taxon>
        <taxon>Ascomycota</taxon>
        <taxon>Pezizomycotina</taxon>
        <taxon>Sordariomycetes</taxon>
        <taxon>Hypocreomycetidae</taxon>
        <taxon>Hypocreales</taxon>
        <taxon>Nectriaceae</taxon>
        <taxon>Fusarium</taxon>
        <taxon>Fusarium nisikadoi species complex</taxon>
    </lineage>
</organism>
<feature type="domain" description="Nephrocystin 3-like N-terminal" evidence="2">
    <location>
        <begin position="313"/>
        <end position="466"/>
    </location>
</feature>
<dbReference type="Pfam" id="PF24883">
    <property type="entry name" value="NPHP3_N"/>
    <property type="match status" value="1"/>
</dbReference>
<name>A0A8H4TI34_9HYPO</name>